<evidence type="ECO:0000256" key="1">
    <source>
        <dbReference type="ARBA" id="ARBA00004167"/>
    </source>
</evidence>
<evidence type="ECO:0000256" key="7">
    <source>
        <dbReference type="ARBA" id="ARBA00022989"/>
    </source>
</evidence>
<accession>A0A221SSS5</accession>
<keyword evidence="2" id="KW-0812">Transmembrane</keyword>
<evidence type="ECO:0000259" key="12">
    <source>
        <dbReference type="PROSITE" id="PS51459"/>
    </source>
</evidence>
<evidence type="ECO:0000256" key="4">
    <source>
        <dbReference type="ARBA" id="ARBA00022741"/>
    </source>
</evidence>
<feature type="compositionally biased region" description="Basic and acidic residues" evidence="11">
    <location>
        <begin position="26"/>
        <end position="39"/>
    </location>
</feature>
<evidence type="ECO:0000256" key="8">
    <source>
        <dbReference type="ARBA" id="ARBA00023136"/>
    </source>
</evidence>
<evidence type="ECO:0000256" key="11">
    <source>
        <dbReference type="SAM" id="MobiDB-lite"/>
    </source>
</evidence>
<dbReference type="AlphaFoldDB" id="A0A221SSS5"/>
<dbReference type="EMBL" id="CP021081">
    <property type="protein sequence ID" value="ASN79685.1"/>
    <property type="molecule type" value="Genomic_DNA"/>
</dbReference>
<evidence type="ECO:0000256" key="10">
    <source>
        <dbReference type="PIRSR" id="PIRSR640198-2"/>
    </source>
</evidence>
<keyword evidence="7" id="KW-1133">Transmembrane helix</keyword>
<evidence type="ECO:0000256" key="3">
    <source>
        <dbReference type="ARBA" id="ARBA00022737"/>
    </source>
</evidence>
<keyword evidence="5" id="KW-0802">TPR repeat</keyword>
<sequence>MSPHATDAEDQKAAGLPDPDQGGQEGRNEAERTARRLREISEALHARRADGRVITDPRRPRKTEPQDTHLGLLVSYDQIQTQLIQGELAGRQWMHERALNDQTSPLVTDHDIYALHAAAFGHLYDWAGAPRLTEAGPGGIVYVRSYEVRPKMRELQYDFAAWYAALPDPWDLPDAARLLALTHHQFEYIHPFVDTNGRSGRLLDHYVLWVSLGAVGDTLATSPQIVHFPDRQAVGDYFQALHEATNRREYGPLTQFYLARLEETFA</sequence>
<dbReference type="InterPro" id="IPR036597">
    <property type="entry name" value="Fido-like_dom_sf"/>
</dbReference>
<protein>
    <recommendedName>
        <fullName evidence="12">Fido domain-containing protein</fullName>
    </recommendedName>
</protein>
<dbReference type="Pfam" id="PF02661">
    <property type="entry name" value="Fic"/>
    <property type="match status" value="1"/>
</dbReference>
<keyword evidence="4 10" id="KW-0547">Nucleotide-binding</keyword>
<reference evidence="13 14" key="1">
    <citation type="submission" date="2017-05" db="EMBL/GenBank/DDBJ databases">
        <title>The complete genome sequence of Deinococcus ficus isolated from the rhizosphere of the Ficus religiosa L. in Taiwan.</title>
        <authorList>
            <person name="Wu K.-M."/>
            <person name="Liao T.-L."/>
            <person name="Liu Y.-M."/>
            <person name="Young C.-C."/>
            <person name="Tsai S.-F."/>
        </authorList>
    </citation>
    <scope>NUCLEOTIDE SEQUENCE [LARGE SCALE GENOMIC DNA]</scope>
    <source>
        <strain evidence="13 14">CC-FR2-10</strain>
    </source>
</reference>
<dbReference type="Gene3D" id="1.10.3290.10">
    <property type="entry name" value="Fido-like domain"/>
    <property type="match status" value="1"/>
</dbReference>
<evidence type="ECO:0000313" key="14">
    <source>
        <dbReference type="Proteomes" id="UP000259030"/>
    </source>
</evidence>
<evidence type="ECO:0000256" key="6">
    <source>
        <dbReference type="ARBA" id="ARBA00022840"/>
    </source>
</evidence>
<comment type="subcellular location">
    <subcellularLocation>
        <location evidence="1">Membrane</location>
        <topology evidence="1">Single-pass membrane protein</topology>
    </subcellularLocation>
</comment>
<evidence type="ECO:0000313" key="13">
    <source>
        <dbReference type="EMBL" id="ASN79685.1"/>
    </source>
</evidence>
<dbReference type="GO" id="GO:0016020">
    <property type="term" value="C:membrane"/>
    <property type="evidence" value="ECO:0007669"/>
    <property type="project" value="UniProtKB-SubCell"/>
</dbReference>
<dbReference type="InterPro" id="IPR003812">
    <property type="entry name" value="Fido"/>
</dbReference>
<dbReference type="SUPFAM" id="SSF140931">
    <property type="entry name" value="Fic-like"/>
    <property type="match status" value="1"/>
</dbReference>
<evidence type="ECO:0000256" key="9">
    <source>
        <dbReference type="PIRSR" id="PIRSR640198-1"/>
    </source>
</evidence>
<dbReference type="Proteomes" id="UP000259030">
    <property type="component" value="Chromosome"/>
</dbReference>
<evidence type="ECO:0000256" key="5">
    <source>
        <dbReference type="ARBA" id="ARBA00022803"/>
    </source>
</evidence>
<organism evidence="13 14">
    <name type="scientific">Deinococcus ficus</name>
    <dbReference type="NCBI Taxonomy" id="317577"/>
    <lineage>
        <taxon>Bacteria</taxon>
        <taxon>Thermotogati</taxon>
        <taxon>Deinococcota</taxon>
        <taxon>Deinococci</taxon>
        <taxon>Deinococcales</taxon>
        <taxon>Deinococcaceae</taxon>
        <taxon>Deinococcus</taxon>
    </lineage>
</organism>
<feature type="active site" evidence="9">
    <location>
        <position position="190"/>
    </location>
</feature>
<dbReference type="GO" id="GO:0005524">
    <property type="term" value="F:ATP binding"/>
    <property type="evidence" value="ECO:0007669"/>
    <property type="project" value="UniProtKB-KW"/>
</dbReference>
<dbReference type="PROSITE" id="PS51459">
    <property type="entry name" value="FIDO"/>
    <property type="match status" value="1"/>
</dbReference>
<feature type="region of interest" description="Disordered" evidence="11">
    <location>
        <begin position="1"/>
        <end position="39"/>
    </location>
</feature>
<dbReference type="InterPro" id="IPR040198">
    <property type="entry name" value="Fido_containing"/>
</dbReference>
<dbReference type="PANTHER" id="PTHR13504">
    <property type="entry name" value="FIDO DOMAIN-CONTAINING PROTEIN DDB_G0283145"/>
    <property type="match status" value="1"/>
</dbReference>
<feature type="binding site" evidence="10">
    <location>
        <begin position="194"/>
        <end position="201"/>
    </location>
    <ligand>
        <name>ATP</name>
        <dbReference type="ChEBI" id="CHEBI:30616"/>
    </ligand>
</feature>
<feature type="compositionally biased region" description="Basic and acidic residues" evidence="11">
    <location>
        <begin position="1"/>
        <end position="12"/>
    </location>
</feature>
<evidence type="ECO:0000256" key="2">
    <source>
        <dbReference type="ARBA" id="ARBA00022692"/>
    </source>
</evidence>
<dbReference type="RefSeq" id="WP_043778366.1">
    <property type="nucleotide sequence ID" value="NZ_CP021081.1"/>
</dbReference>
<proteinExistence type="predicted"/>
<keyword evidence="14" id="KW-1185">Reference proteome</keyword>
<name>A0A221SSS5_9DEIO</name>
<feature type="domain" description="Fido" evidence="12">
    <location>
        <begin position="107"/>
        <end position="259"/>
    </location>
</feature>
<dbReference type="KEGG" id="dfc:DFI_00545"/>
<keyword evidence="8" id="KW-0472">Membrane</keyword>
<keyword evidence="6 10" id="KW-0067">ATP-binding</keyword>
<gene>
    <name evidence="13" type="ORF">DFI_00545</name>
</gene>
<dbReference type="STRING" id="317577.GCA_000419625_01072"/>
<dbReference type="PANTHER" id="PTHR13504:SF34">
    <property type="entry name" value="PROTEIN ADENYLYLTRANSFERASE FICD"/>
    <property type="match status" value="1"/>
</dbReference>
<keyword evidence="3" id="KW-0677">Repeat</keyword>